<dbReference type="AlphaFoldDB" id="A0ABD1NNE8"/>
<evidence type="ECO:0000256" key="5">
    <source>
        <dbReference type="ARBA" id="ARBA00023136"/>
    </source>
</evidence>
<gene>
    <name evidence="8" type="ORF">Fmac_003038</name>
</gene>
<evidence type="ECO:0000256" key="4">
    <source>
        <dbReference type="ARBA" id="ARBA00022982"/>
    </source>
</evidence>
<accession>A0ABD1NNE8</accession>
<dbReference type="InterPro" id="IPR017214">
    <property type="entry name" value="UCP037471"/>
</dbReference>
<evidence type="ECO:0000256" key="1">
    <source>
        <dbReference type="ARBA" id="ARBA00004370"/>
    </source>
</evidence>
<keyword evidence="9" id="KW-1185">Reference proteome</keyword>
<comment type="subcellular location">
    <subcellularLocation>
        <location evidence="1">Membrane</location>
    </subcellularLocation>
</comment>
<evidence type="ECO:0000259" key="7">
    <source>
        <dbReference type="PROSITE" id="PS50836"/>
    </source>
</evidence>
<organism evidence="8 9">
    <name type="scientific">Flemingia macrophylla</name>
    <dbReference type="NCBI Taxonomy" id="520843"/>
    <lineage>
        <taxon>Eukaryota</taxon>
        <taxon>Viridiplantae</taxon>
        <taxon>Streptophyta</taxon>
        <taxon>Embryophyta</taxon>
        <taxon>Tracheophyta</taxon>
        <taxon>Spermatophyta</taxon>
        <taxon>Magnoliopsida</taxon>
        <taxon>eudicotyledons</taxon>
        <taxon>Gunneridae</taxon>
        <taxon>Pentapetalae</taxon>
        <taxon>rosids</taxon>
        <taxon>fabids</taxon>
        <taxon>Fabales</taxon>
        <taxon>Fabaceae</taxon>
        <taxon>Papilionoideae</taxon>
        <taxon>50 kb inversion clade</taxon>
        <taxon>NPAAA clade</taxon>
        <taxon>indigoferoid/millettioid clade</taxon>
        <taxon>Phaseoleae</taxon>
        <taxon>Flemingia</taxon>
    </lineage>
</organism>
<feature type="domain" description="DOMON" evidence="7">
    <location>
        <begin position="49"/>
        <end position="167"/>
    </location>
</feature>
<evidence type="ECO:0000313" key="9">
    <source>
        <dbReference type="Proteomes" id="UP001603857"/>
    </source>
</evidence>
<dbReference type="InterPro" id="IPR005018">
    <property type="entry name" value="DOMON_domain"/>
</dbReference>
<dbReference type="PIRSF" id="PIRSF037471">
    <property type="entry name" value="UCP037471"/>
    <property type="match status" value="1"/>
</dbReference>
<dbReference type="PANTHER" id="PTHR23130">
    <property type="entry name" value="CYTOCHROME B561 AND DOMON DOMAIN-CONTAINING PROTEIN"/>
    <property type="match status" value="1"/>
</dbReference>
<evidence type="ECO:0000256" key="3">
    <source>
        <dbReference type="ARBA" id="ARBA00022729"/>
    </source>
</evidence>
<dbReference type="InterPro" id="IPR045265">
    <property type="entry name" value="AIR12_DOMON"/>
</dbReference>
<dbReference type="Proteomes" id="UP001603857">
    <property type="component" value="Unassembled WGS sequence"/>
</dbReference>
<keyword evidence="5" id="KW-0472">Membrane</keyword>
<dbReference type="PANTHER" id="PTHR23130:SF167">
    <property type="entry name" value="CYTOCHROME B561 AND DOMON DOMAIN-CONTAINING PROTEIN"/>
    <property type="match status" value="1"/>
</dbReference>
<name>A0ABD1NNE8_9FABA</name>
<dbReference type="GO" id="GO:0016020">
    <property type="term" value="C:membrane"/>
    <property type="evidence" value="ECO:0007669"/>
    <property type="project" value="UniProtKB-SubCell"/>
</dbReference>
<evidence type="ECO:0000256" key="6">
    <source>
        <dbReference type="SAM" id="SignalP"/>
    </source>
</evidence>
<comment type="caution">
    <text evidence="8">The sequence shown here is derived from an EMBL/GenBank/DDBJ whole genome shotgun (WGS) entry which is preliminary data.</text>
</comment>
<dbReference type="Pfam" id="PF04526">
    <property type="entry name" value="DUF568"/>
    <property type="match status" value="1"/>
</dbReference>
<feature type="chain" id="PRO_5044819887" description="DOMON domain-containing protein" evidence="6">
    <location>
        <begin position="27"/>
        <end position="235"/>
    </location>
</feature>
<keyword evidence="2" id="KW-0813">Transport</keyword>
<evidence type="ECO:0000256" key="2">
    <source>
        <dbReference type="ARBA" id="ARBA00022448"/>
    </source>
</evidence>
<keyword evidence="4" id="KW-0249">Electron transport</keyword>
<keyword evidence="3 6" id="KW-0732">Signal</keyword>
<evidence type="ECO:0000313" key="8">
    <source>
        <dbReference type="EMBL" id="KAL2349038.1"/>
    </source>
</evidence>
<dbReference type="PROSITE" id="PS50836">
    <property type="entry name" value="DOMON"/>
    <property type="match status" value="1"/>
</dbReference>
<feature type="signal peptide" evidence="6">
    <location>
        <begin position="1"/>
        <end position="26"/>
    </location>
</feature>
<dbReference type="EMBL" id="JBGMDY010000001">
    <property type="protein sequence ID" value="KAL2349038.1"/>
    <property type="molecule type" value="Genomic_DNA"/>
</dbReference>
<proteinExistence type="predicted"/>
<dbReference type="CDD" id="cd09629">
    <property type="entry name" value="DOMON_CIL1_like"/>
    <property type="match status" value="1"/>
</dbReference>
<reference evidence="8 9" key="1">
    <citation type="submission" date="2024-08" db="EMBL/GenBank/DDBJ databases">
        <title>Insights into the chromosomal genome structure of Flemingia macrophylla.</title>
        <authorList>
            <person name="Ding Y."/>
            <person name="Zhao Y."/>
            <person name="Bi W."/>
            <person name="Wu M."/>
            <person name="Zhao G."/>
            <person name="Gong Y."/>
            <person name="Li W."/>
            <person name="Zhang P."/>
        </authorList>
    </citation>
    <scope>NUCLEOTIDE SEQUENCE [LARGE SCALE GENOMIC DNA]</scope>
    <source>
        <strain evidence="8">DYQJB</strain>
        <tissue evidence="8">Leaf</tissue>
    </source>
</reference>
<sequence length="235" mass="24926">MVGESIVVRLVLCMSVLISLLLTSSAQTCKSQTFTNNKVFTSCSDLPHLSSYLHWTYNQSTGKLDLAFRHSQITAPDRWVAWAINPDNNLNSAMIGAQALVAISQSSGAPTVYTSSIASYSTQLAEGNISYAHSGLSATRENSEITIYAILTLPMGTTSLVHLWQDGPLSGSTPQIHNTSSSNLQAKQNLHLLSGSAPTPAPAPAGSNVPSLSNRINVAAIHVLTTLSVVACILY</sequence>
<protein>
    <recommendedName>
        <fullName evidence="7">DOMON domain-containing protein</fullName>
    </recommendedName>
</protein>